<reference evidence="3" key="2">
    <citation type="submission" date="2011-04" db="EMBL/GenBank/DDBJ databases">
        <title>Obligate Biotrophy Features Unraveled by the Genomic Analysis of the Rust Fungi, Melampsora larici-populina and Puccinia graminis f. sp. tritici.</title>
        <authorList>
            <consortium name="US DOE Joint Genome Institute (JGI-PGF)"/>
            <person name="Duplessis S."/>
            <person name="Cuomo C."/>
            <person name="Lin Y.-C."/>
            <person name="Aerts A."/>
            <person name="Tisserant E."/>
            <person name="Veneault-Fourrey C."/>
            <person name="Joly D."/>
            <person name="Hacquard S."/>
            <person name="Amselem J."/>
            <person name="Cantarel B."/>
            <person name="Readman C."/>
            <person name="Coutinho P."/>
            <person name="Feau N."/>
            <person name="Field M."/>
            <person name="Frey P."/>
            <person name="Gelhaye E."/>
            <person name="Goldberg J."/>
            <person name="Grabherr M."/>
            <person name="Kodira C."/>
            <person name="Kohler A."/>
            <person name="Kues U."/>
            <person name="Lindquist E."/>
            <person name="Lucas S."/>
            <person name="Mago R."/>
            <person name="Mauceli E."/>
            <person name="Morin E."/>
            <person name="Murat C."/>
            <person name="Pangilinan J."/>
            <person name="Park R."/>
            <person name="Pearson M."/>
            <person name="Quesneville H."/>
            <person name="Rouhier N."/>
            <person name="Sakthikumar S."/>
            <person name="Salamov A."/>
            <person name="Schmutz J."/>
            <person name="Selles B."/>
            <person name="Shapiro H."/>
            <person name="Tangay P."/>
            <person name="Tuskan G."/>
            <person name="Henrissat B."/>
            <person name="Van de Peer Y."/>
            <person name="Rouze P."/>
            <person name="Schein J."/>
            <person name="Ellis J."/>
            <person name="Dodds P."/>
            <person name="Zhong S."/>
            <person name="Hamelin R."/>
            <person name="Grigoriev I."/>
            <person name="Szabo L."/>
            <person name="Martin F."/>
        </authorList>
    </citation>
    <scope>NUCLEOTIDE SEQUENCE</scope>
    <source>
        <strain evidence="3">98AG31</strain>
    </source>
</reference>
<evidence type="ECO:0000259" key="1">
    <source>
        <dbReference type="Pfam" id="PF13012"/>
    </source>
</evidence>
<organism evidence="4">
    <name type="scientific">Melampsora larici-populina (strain 98AG31 / pathotype 3-4-7)</name>
    <name type="common">Poplar leaf rust fungus</name>
    <dbReference type="NCBI Taxonomy" id="747676"/>
    <lineage>
        <taxon>Eukaryota</taxon>
        <taxon>Fungi</taxon>
        <taxon>Dikarya</taxon>
        <taxon>Basidiomycota</taxon>
        <taxon>Pucciniomycotina</taxon>
        <taxon>Pucciniomycetes</taxon>
        <taxon>Pucciniales</taxon>
        <taxon>Melampsoraceae</taxon>
        <taxon>Melampsora</taxon>
    </lineage>
</organism>
<protein>
    <recommendedName>
        <fullName evidence="1">EIF3F/CSN6-like C-terminal domain-containing protein</fullName>
    </recommendedName>
</protein>
<dbReference type="AlphaFoldDB" id="F4RJ95"/>
<dbReference type="EMBL" id="GL883104">
    <property type="protein sequence ID" value="EGG07541.1"/>
    <property type="molecule type" value="Genomic_DNA"/>
</dbReference>
<dbReference type="VEuPathDB" id="FungiDB:MELLADRAFT_35586"/>
<proteinExistence type="predicted"/>
<dbReference type="RefSeq" id="XP_007409448.1">
    <property type="nucleotide sequence ID" value="XM_007409386.1"/>
</dbReference>
<dbReference type="OrthoDB" id="10256771at2759"/>
<name>F4RJ95_MELLP</name>
<evidence type="ECO:0000313" key="3">
    <source>
        <dbReference type="EMBL" id="EGG07541.1"/>
    </source>
</evidence>
<dbReference type="Proteomes" id="UP000001072">
    <property type="component" value="Unassembled WGS sequence"/>
</dbReference>
<feature type="domain" description="EIF3F/CSN6-like C-terminal" evidence="1">
    <location>
        <begin position="1"/>
        <end position="104"/>
    </location>
</feature>
<dbReference type="HOGENOM" id="CLU_2256432_0_0_1"/>
<dbReference type="RefSeq" id="XP_007414780.1">
    <property type="nucleotide sequence ID" value="XM_007414718.1"/>
</dbReference>
<reference evidence="4" key="1">
    <citation type="journal article" date="2011" name="Proc. Natl. Acad. Sci. U.S.A.">
        <title>Obligate biotrophy features unraveled by the genomic analysis of rust fungi.</title>
        <authorList>
            <person name="Duplessis S."/>
            <person name="Cuomo C.A."/>
            <person name="Lin Y.-C."/>
            <person name="Aerts A."/>
            <person name="Tisserant E."/>
            <person name="Veneault-Fourrey C."/>
            <person name="Joly D.L."/>
            <person name="Hacquard S."/>
            <person name="Amselem J."/>
            <person name="Cantarel B.L."/>
            <person name="Chiu R."/>
            <person name="Coutinho P.M."/>
            <person name="Feau N."/>
            <person name="Field M."/>
            <person name="Frey P."/>
            <person name="Gelhaye E."/>
            <person name="Goldberg J."/>
            <person name="Grabherr M.G."/>
            <person name="Kodira C.D."/>
            <person name="Kohler A."/>
            <person name="Kuees U."/>
            <person name="Lindquist E.A."/>
            <person name="Lucas S.M."/>
            <person name="Mago R."/>
            <person name="Mauceli E."/>
            <person name="Morin E."/>
            <person name="Murat C."/>
            <person name="Pangilinan J.L."/>
            <person name="Park R."/>
            <person name="Pearson M."/>
            <person name="Quesneville H."/>
            <person name="Rouhier N."/>
            <person name="Sakthikumar S."/>
            <person name="Salamov A.A."/>
            <person name="Schmutz J."/>
            <person name="Selles B."/>
            <person name="Shapiro H."/>
            <person name="Tanguay P."/>
            <person name="Tuskan G.A."/>
            <person name="Henrissat B."/>
            <person name="Van de Peer Y."/>
            <person name="Rouze P."/>
            <person name="Ellis J.G."/>
            <person name="Dodds P.N."/>
            <person name="Schein J.E."/>
            <person name="Zhong S."/>
            <person name="Hamelin R.C."/>
            <person name="Grigoriev I.V."/>
            <person name="Szabo L.J."/>
            <person name="Martin F."/>
        </authorList>
    </citation>
    <scope>NUCLEOTIDE SEQUENCE [LARGE SCALE GENOMIC DNA]</scope>
    <source>
        <strain evidence="4">98AG31 / pathotype 3-4-7</strain>
    </source>
</reference>
<dbReference type="KEGG" id="mlr:MELLADRAFT_38822"/>
<feature type="non-terminal residue" evidence="3">
    <location>
        <position position="1"/>
    </location>
</feature>
<dbReference type="GeneID" id="18927755"/>
<dbReference type="STRING" id="747676.F4RJ95"/>
<gene>
    <name evidence="3" type="ORF">MELLADRAFT_35586</name>
    <name evidence="2" type="ORF">MELLADRAFT_38822</name>
</gene>
<evidence type="ECO:0000313" key="2">
    <source>
        <dbReference type="EMBL" id="EGG01946.1"/>
    </source>
</evidence>
<keyword evidence="4" id="KW-1185">Reference proteome</keyword>
<dbReference type="EMBL" id="GL883134">
    <property type="protein sequence ID" value="EGG01946.1"/>
    <property type="molecule type" value="Genomic_DNA"/>
</dbReference>
<accession>F4RJ95</accession>
<dbReference type="Pfam" id="PF13012">
    <property type="entry name" value="MitMem_reg"/>
    <property type="match status" value="1"/>
</dbReference>
<evidence type="ECO:0000313" key="4">
    <source>
        <dbReference type="Proteomes" id="UP000001072"/>
    </source>
</evidence>
<dbReference type="KEGG" id="mlr:MELLADRAFT_35586"/>
<dbReference type="VEuPathDB" id="FungiDB:MELLADRAFT_38822"/>
<sequence>LQARLSEISDYLQGVINNELPVDHQIIYNLQDIFDLLPITDLSPITTLQSDPVEKSLNGDDSMSSLTYIAAGAKDLTSLVLDRSRPLTIVTKDQLLVLYLSSLI</sequence>
<dbReference type="GeneID" id="18927481"/>
<dbReference type="InterPro" id="IPR024969">
    <property type="entry name" value="EIF3F/CSN6-like_C"/>
</dbReference>